<evidence type="ECO:0008006" key="3">
    <source>
        <dbReference type="Google" id="ProtNLM"/>
    </source>
</evidence>
<dbReference type="RefSeq" id="WP_310374647.1">
    <property type="nucleotide sequence ID" value="NZ_JAVDYB010000001.1"/>
</dbReference>
<keyword evidence="2" id="KW-1185">Reference proteome</keyword>
<dbReference type="EMBL" id="JAVDYB010000001">
    <property type="protein sequence ID" value="MDR7280342.1"/>
    <property type="molecule type" value="Genomic_DNA"/>
</dbReference>
<organism evidence="1 2">
    <name type="scientific">Catenuloplanes atrovinosus</name>
    <dbReference type="NCBI Taxonomy" id="137266"/>
    <lineage>
        <taxon>Bacteria</taxon>
        <taxon>Bacillati</taxon>
        <taxon>Actinomycetota</taxon>
        <taxon>Actinomycetes</taxon>
        <taxon>Micromonosporales</taxon>
        <taxon>Micromonosporaceae</taxon>
        <taxon>Catenuloplanes</taxon>
    </lineage>
</organism>
<evidence type="ECO:0000313" key="1">
    <source>
        <dbReference type="EMBL" id="MDR7280342.1"/>
    </source>
</evidence>
<dbReference type="Proteomes" id="UP001183643">
    <property type="component" value="Unassembled WGS sequence"/>
</dbReference>
<evidence type="ECO:0000313" key="2">
    <source>
        <dbReference type="Proteomes" id="UP001183643"/>
    </source>
</evidence>
<dbReference type="Pfam" id="PF11236">
    <property type="entry name" value="DUF3037"/>
    <property type="match status" value="1"/>
</dbReference>
<dbReference type="InterPro" id="IPR021398">
    <property type="entry name" value="DUF3037"/>
</dbReference>
<accession>A0AAE3YW57</accession>
<reference evidence="1" key="1">
    <citation type="submission" date="2023-07" db="EMBL/GenBank/DDBJ databases">
        <title>Sequencing the genomes of 1000 actinobacteria strains.</title>
        <authorList>
            <person name="Klenk H.-P."/>
        </authorList>
    </citation>
    <scope>NUCLEOTIDE SEQUENCE</scope>
    <source>
        <strain evidence="1">DSM 44707</strain>
    </source>
</reference>
<sequence>MSDRQLFEYAVVRVLPRVERGEQINVGVILYCQRTGFLAARTALDLDRLRALDRTVDADAVLGALRSFEVTTAGDAVCGPAGGMRPGERFRWLTAPRSTIIQTGPVHTGLTADPAAELERLMDVLVR</sequence>
<gene>
    <name evidence="1" type="ORF">J2S41_007120</name>
</gene>
<comment type="caution">
    <text evidence="1">The sequence shown here is derived from an EMBL/GenBank/DDBJ whole genome shotgun (WGS) entry which is preliminary data.</text>
</comment>
<protein>
    <recommendedName>
        <fullName evidence="3">DUF3037 domain-containing protein</fullName>
    </recommendedName>
</protein>
<proteinExistence type="predicted"/>
<name>A0AAE3YW57_9ACTN</name>
<dbReference type="AlphaFoldDB" id="A0AAE3YW57"/>